<evidence type="ECO:0000313" key="11">
    <source>
        <dbReference type="Proteomes" id="UP001165367"/>
    </source>
</evidence>
<keyword evidence="5 6" id="KW-0408">Iron</keyword>
<evidence type="ECO:0000313" key="10">
    <source>
        <dbReference type="EMBL" id="MCG2614764.1"/>
    </source>
</evidence>
<evidence type="ECO:0000256" key="2">
    <source>
        <dbReference type="ARBA" id="ARBA00022617"/>
    </source>
</evidence>
<evidence type="ECO:0000256" key="8">
    <source>
        <dbReference type="SAM" id="SignalP"/>
    </source>
</evidence>
<keyword evidence="3 6" id="KW-0479">Metal-binding</keyword>
<evidence type="ECO:0000256" key="4">
    <source>
        <dbReference type="ARBA" id="ARBA00022982"/>
    </source>
</evidence>
<feature type="chain" id="PRO_5047058820" evidence="8">
    <location>
        <begin position="19"/>
        <end position="137"/>
    </location>
</feature>
<evidence type="ECO:0000256" key="7">
    <source>
        <dbReference type="SAM" id="MobiDB-lite"/>
    </source>
</evidence>
<feature type="compositionally biased region" description="Polar residues" evidence="7">
    <location>
        <begin position="23"/>
        <end position="50"/>
    </location>
</feature>
<dbReference type="Pfam" id="PF00034">
    <property type="entry name" value="Cytochrom_C"/>
    <property type="match status" value="1"/>
</dbReference>
<dbReference type="PROSITE" id="PS51007">
    <property type="entry name" value="CYTC"/>
    <property type="match status" value="1"/>
</dbReference>
<proteinExistence type="predicted"/>
<sequence>MRKFILAATVLATLAACGGGETKTGSGPETKPTESSTDTPAASDDLSSNPDYKKGLELIAQSDCFTCHKVDEAYTGPTYRQVADKYAAQAPGVIPELAKKIIDGGTGVWGSAPMIPHPSISQEDAEAMVKYILLLKK</sequence>
<keyword evidence="1" id="KW-0813">Transport</keyword>
<protein>
    <submittedName>
        <fullName evidence="10">C-type cytochrome</fullName>
    </submittedName>
</protein>
<evidence type="ECO:0000256" key="6">
    <source>
        <dbReference type="PROSITE-ProRule" id="PRU00433"/>
    </source>
</evidence>
<dbReference type="SUPFAM" id="SSF46626">
    <property type="entry name" value="Cytochrome c"/>
    <property type="match status" value="1"/>
</dbReference>
<accession>A0ABS9KR18</accession>
<keyword evidence="4" id="KW-0249">Electron transport</keyword>
<keyword evidence="8" id="KW-0732">Signal</keyword>
<evidence type="ECO:0000256" key="1">
    <source>
        <dbReference type="ARBA" id="ARBA00022448"/>
    </source>
</evidence>
<feature type="region of interest" description="Disordered" evidence="7">
    <location>
        <begin position="19"/>
        <end position="50"/>
    </location>
</feature>
<gene>
    <name evidence="10" type="ORF">LZZ85_10750</name>
</gene>
<dbReference type="PROSITE" id="PS51257">
    <property type="entry name" value="PROKAR_LIPOPROTEIN"/>
    <property type="match status" value="1"/>
</dbReference>
<organism evidence="10 11">
    <name type="scientific">Terrimonas ginsenosidimutans</name>
    <dbReference type="NCBI Taxonomy" id="2908004"/>
    <lineage>
        <taxon>Bacteria</taxon>
        <taxon>Pseudomonadati</taxon>
        <taxon>Bacteroidota</taxon>
        <taxon>Chitinophagia</taxon>
        <taxon>Chitinophagales</taxon>
        <taxon>Chitinophagaceae</taxon>
        <taxon>Terrimonas</taxon>
    </lineage>
</organism>
<name>A0ABS9KR18_9BACT</name>
<dbReference type="InterPro" id="IPR002324">
    <property type="entry name" value="Cyt_c_ID"/>
</dbReference>
<reference evidence="10" key="1">
    <citation type="submission" date="2022-01" db="EMBL/GenBank/DDBJ databases">
        <authorList>
            <person name="Jo J.-H."/>
            <person name="Im W.-T."/>
        </authorList>
    </citation>
    <scope>NUCLEOTIDE SEQUENCE</scope>
    <source>
        <strain evidence="10">NA20</strain>
    </source>
</reference>
<keyword evidence="2 6" id="KW-0349">Heme</keyword>
<dbReference type="InterPro" id="IPR036909">
    <property type="entry name" value="Cyt_c-like_dom_sf"/>
</dbReference>
<evidence type="ECO:0000256" key="3">
    <source>
        <dbReference type="ARBA" id="ARBA00022723"/>
    </source>
</evidence>
<dbReference type="InterPro" id="IPR009056">
    <property type="entry name" value="Cyt_c-like_dom"/>
</dbReference>
<dbReference type="RefSeq" id="WP_237871495.1">
    <property type="nucleotide sequence ID" value="NZ_JAKLTR010000006.1"/>
</dbReference>
<evidence type="ECO:0000259" key="9">
    <source>
        <dbReference type="PROSITE" id="PS51007"/>
    </source>
</evidence>
<comment type="caution">
    <text evidence="10">The sequence shown here is derived from an EMBL/GenBank/DDBJ whole genome shotgun (WGS) entry which is preliminary data.</text>
</comment>
<dbReference type="EMBL" id="JAKLTR010000006">
    <property type="protein sequence ID" value="MCG2614764.1"/>
    <property type="molecule type" value="Genomic_DNA"/>
</dbReference>
<feature type="domain" description="Cytochrome c" evidence="9">
    <location>
        <begin position="50"/>
        <end position="136"/>
    </location>
</feature>
<dbReference type="PRINTS" id="PR00606">
    <property type="entry name" value="CYTCHROMECID"/>
</dbReference>
<keyword evidence="11" id="KW-1185">Reference proteome</keyword>
<evidence type="ECO:0000256" key="5">
    <source>
        <dbReference type="ARBA" id="ARBA00023004"/>
    </source>
</evidence>
<feature type="signal peptide" evidence="8">
    <location>
        <begin position="1"/>
        <end position="18"/>
    </location>
</feature>
<dbReference type="Gene3D" id="1.10.760.10">
    <property type="entry name" value="Cytochrome c-like domain"/>
    <property type="match status" value="1"/>
</dbReference>
<dbReference type="Proteomes" id="UP001165367">
    <property type="component" value="Unassembled WGS sequence"/>
</dbReference>